<evidence type="ECO:0000313" key="6">
    <source>
        <dbReference type="EMBL" id="BBG30940.1"/>
    </source>
</evidence>
<dbReference type="EMBL" id="AP018933">
    <property type="protein sequence ID" value="BBG30940.1"/>
    <property type="molecule type" value="Genomic_DNA"/>
</dbReference>
<dbReference type="GO" id="GO:0003700">
    <property type="term" value="F:DNA-binding transcription factor activity"/>
    <property type="evidence" value="ECO:0007669"/>
    <property type="project" value="InterPro"/>
</dbReference>
<dbReference type="GO" id="GO:0032993">
    <property type="term" value="C:protein-DNA complex"/>
    <property type="evidence" value="ECO:0007669"/>
    <property type="project" value="TreeGrafter"/>
</dbReference>
<reference evidence="6 7" key="1">
    <citation type="submission" date="2018-09" db="EMBL/GenBank/DDBJ databases">
        <title>Zymobacter palmae IAM14233 (=T109) whole genome analysis.</title>
        <authorList>
            <person name="Yanase H."/>
        </authorList>
    </citation>
    <scope>NUCLEOTIDE SEQUENCE [LARGE SCALE GENOMIC DNA]</scope>
    <source>
        <strain evidence="6 7">IAM14233</strain>
    </source>
</reference>
<dbReference type="InterPro" id="IPR036388">
    <property type="entry name" value="WH-like_DNA-bd_sf"/>
</dbReference>
<proteinExistence type="inferred from homology"/>
<dbReference type="Gene3D" id="1.10.10.10">
    <property type="entry name" value="Winged helix-like DNA-binding domain superfamily/Winged helix DNA-binding domain"/>
    <property type="match status" value="1"/>
</dbReference>
<keyword evidence="2" id="KW-0805">Transcription regulation</keyword>
<evidence type="ECO:0000256" key="1">
    <source>
        <dbReference type="ARBA" id="ARBA00009437"/>
    </source>
</evidence>
<dbReference type="KEGG" id="zpl:ZBT109_2205"/>
<feature type="domain" description="HTH lysR-type" evidence="5">
    <location>
        <begin position="20"/>
        <end position="77"/>
    </location>
</feature>
<dbReference type="Pfam" id="PF00126">
    <property type="entry name" value="HTH_1"/>
    <property type="match status" value="1"/>
</dbReference>
<organism evidence="6 7">
    <name type="scientific">Zymobacter palmae</name>
    <dbReference type="NCBI Taxonomy" id="33074"/>
    <lineage>
        <taxon>Bacteria</taxon>
        <taxon>Pseudomonadati</taxon>
        <taxon>Pseudomonadota</taxon>
        <taxon>Gammaproteobacteria</taxon>
        <taxon>Oceanospirillales</taxon>
        <taxon>Halomonadaceae</taxon>
        <taxon>Zymobacter group</taxon>
        <taxon>Zymobacter</taxon>
    </lineage>
</organism>
<dbReference type="AlphaFoldDB" id="A0A348HH38"/>
<dbReference type="InterPro" id="IPR000847">
    <property type="entry name" value="LysR_HTH_N"/>
</dbReference>
<dbReference type="PROSITE" id="PS50931">
    <property type="entry name" value="HTH_LYSR"/>
    <property type="match status" value="1"/>
</dbReference>
<dbReference type="Proteomes" id="UP000267342">
    <property type="component" value="Chromosome"/>
</dbReference>
<dbReference type="InterPro" id="IPR036390">
    <property type="entry name" value="WH_DNA-bd_sf"/>
</dbReference>
<dbReference type="SUPFAM" id="SSF46785">
    <property type="entry name" value="Winged helix' DNA-binding domain"/>
    <property type="match status" value="1"/>
</dbReference>
<keyword evidence="3" id="KW-0238">DNA-binding</keyword>
<keyword evidence="7" id="KW-1185">Reference proteome</keyword>
<evidence type="ECO:0000256" key="3">
    <source>
        <dbReference type="ARBA" id="ARBA00023125"/>
    </source>
</evidence>
<dbReference type="OrthoDB" id="3171102at2"/>
<accession>A0A348HH38</accession>
<dbReference type="PANTHER" id="PTHR30346">
    <property type="entry name" value="TRANSCRIPTIONAL DUAL REGULATOR HCAR-RELATED"/>
    <property type="match status" value="1"/>
</dbReference>
<evidence type="ECO:0000256" key="4">
    <source>
        <dbReference type="ARBA" id="ARBA00023163"/>
    </source>
</evidence>
<dbReference type="GO" id="GO:0003677">
    <property type="term" value="F:DNA binding"/>
    <property type="evidence" value="ECO:0007669"/>
    <property type="project" value="UniProtKB-KW"/>
</dbReference>
<keyword evidence="4" id="KW-0804">Transcription</keyword>
<comment type="similarity">
    <text evidence="1">Belongs to the LysR transcriptional regulatory family.</text>
</comment>
<gene>
    <name evidence="6" type="ORF">ZBT109_2205</name>
</gene>
<dbReference type="RefSeq" id="WP_027705837.1">
    <property type="nucleotide sequence ID" value="NZ_AP018933.1"/>
</dbReference>
<evidence type="ECO:0000256" key="2">
    <source>
        <dbReference type="ARBA" id="ARBA00023015"/>
    </source>
</evidence>
<evidence type="ECO:0000259" key="5">
    <source>
        <dbReference type="PROSITE" id="PS50931"/>
    </source>
</evidence>
<dbReference type="PANTHER" id="PTHR30346:SF28">
    <property type="entry name" value="HTH-TYPE TRANSCRIPTIONAL REGULATOR CYNR"/>
    <property type="match status" value="1"/>
</dbReference>
<evidence type="ECO:0000313" key="7">
    <source>
        <dbReference type="Proteomes" id="UP000267342"/>
    </source>
</evidence>
<sequence>MSTARPQRFSGLKGYIDRRMTIKHLRILTAIARYGKLSEAAHSLNTTTSNVSKTLKEIDEFIGERLFVRHNGMFKETERSRHLLTLANDIFSAMDRTKERLDQHPPLHPHTTIMIGYYRTLMSGRAHTLWNKLVLTERSSSVMLTRLSPSDLRHQENSRQDFDIILSSSDLRPFLHFPEWHLITRPLQDLVFMTSEQHRTAPPRSFFLPACSESVNQVLTHYIHKYFPDHESISYYDSLHSILEVLEHPGACIAAERLDSQQIAQSVPIRVIQSMNHHGLHYQAALNVGLLERKGLLDDIDALLREIAIAEQGS</sequence>
<name>A0A348HH38_9GAMM</name>
<protein>
    <submittedName>
        <fullName evidence="6">Transcriptional regulator</fullName>
    </submittedName>
</protein>